<feature type="transmembrane region" description="Helical" evidence="7">
    <location>
        <begin position="182"/>
        <end position="203"/>
    </location>
</feature>
<evidence type="ECO:0000256" key="6">
    <source>
        <dbReference type="SAM" id="MobiDB-lite"/>
    </source>
</evidence>
<keyword evidence="7" id="KW-0812">Transmembrane</keyword>
<keyword evidence="5 7" id="KW-0472">Membrane</keyword>
<dbReference type="GO" id="GO:0016020">
    <property type="term" value="C:membrane"/>
    <property type="evidence" value="ECO:0007669"/>
    <property type="project" value="UniProtKB-SubCell"/>
</dbReference>
<evidence type="ECO:0000313" key="9">
    <source>
        <dbReference type="EMBL" id="OMJ74915.1"/>
    </source>
</evidence>
<feature type="region of interest" description="Disordered" evidence="6">
    <location>
        <begin position="1"/>
        <end position="41"/>
    </location>
</feature>
<gene>
    <name evidence="9" type="ORF">SteCoe_26054</name>
</gene>
<protein>
    <recommendedName>
        <fullName evidence="8">LITAF domain-containing protein</fullName>
    </recommendedName>
</protein>
<dbReference type="EMBL" id="MPUH01000721">
    <property type="protein sequence ID" value="OMJ74915.1"/>
    <property type="molecule type" value="Genomic_DNA"/>
</dbReference>
<name>A0A1R2BE65_9CILI</name>
<sequence length="224" mass="25635">MEENSLYKSHRVSESQSFAFTSPKSSFIEHPSDSKPPVHKRSRHIRFLSNLPNVMSKDTTLAYSQTLSEPITPPTRRSVVSPDDHLDSNRSLYKLKDKFSKITEEMETARENIKEIGSKTTREFWRENYRDTRISSPCEKIIQANEIQDDYEFGGIPSLMWCAYCGKETATEILYKNTSKTLISSIGIFLTGGFLGCFLLPYMSSSCKQTVLICHTCKREIGNY</sequence>
<evidence type="ECO:0000256" key="7">
    <source>
        <dbReference type="SAM" id="Phobius"/>
    </source>
</evidence>
<dbReference type="SMART" id="SM00714">
    <property type="entry name" value="LITAF"/>
    <property type="match status" value="1"/>
</dbReference>
<dbReference type="Pfam" id="PF10601">
    <property type="entry name" value="zf-LITAF-like"/>
    <property type="match status" value="1"/>
</dbReference>
<comment type="similarity">
    <text evidence="2">Belongs to the CDIP1/LITAF family.</text>
</comment>
<evidence type="ECO:0000256" key="4">
    <source>
        <dbReference type="ARBA" id="ARBA00022833"/>
    </source>
</evidence>
<evidence type="ECO:0000256" key="1">
    <source>
        <dbReference type="ARBA" id="ARBA00004170"/>
    </source>
</evidence>
<keyword evidence="4" id="KW-0862">Zinc</keyword>
<dbReference type="PANTHER" id="PTHR23292:SF6">
    <property type="entry name" value="FI16602P1-RELATED"/>
    <property type="match status" value="1"/>
</dbReference>
<evidence type="ECO:0000256" key="2">
    <source>
        <dbReference type="ARBA" id="ARBA00005975"/>
    </source>
</evidence>
<feature type="domain" description="LITAF" evidence="8">
    <location>
        <begin position="142"/>
        <end position="224"/>
    </location>
</feature>
<evidence type="ECO:0000313" key="10">
    <source>
        <dbReference type="Proteomes" id="UP000187209"/>
    </source>
</evidence>
<feature type="compositionally biased region" description="Polar residues" evidence="6">
    <location>
        <begin position="14"/>
        <end position="25"/>
    </location>
</feature>
<accession>A0A1R2BE65</accession>
<organism evidence="9 10">
    <name type="scientific">Stentor coeruleus</name>
    <dbReference type="NCBI Taxonomy" id="5963"/>
    <lineage>
        <taxon>Eukaryota</taxon>
        <taxon>Sar</taxon>
        <taxon>Alveolata</taxon>
        <taxon>Ciliophora</taxon>
        <taxon>Postciliodesmatophora</taxon>
        <taxon>Heterotrichea</taxon>
        <taxon>Heterotrichida</taxon>
        <taxon>Stentoridae</taxon>
        <taxon>Stentor</taxon>
    </lineage>
</organism>
<dbReference type="PROSITE" id="PS51837">
    <property type="entry name" value="LITAF"/>
    <property type="match status" value="1"/>
</dbReference>
<dbReference type="GO" id="GO:0008270">
    <property type="term" value="F:zinc ion binding"/>
    <property type="evidence" value="ECO:0007669"/>
    <property type="project" value="TreeGrafter"/>
</dbReference>
<keyword evidence="7" id="KW-1133">Transmembrane helix</keyword>
<keyword evidence="10" id="KW-1185">Reference proteome</keyword>
<comment type="subcellular location">
    <subcellularLocation>
        <location evidence="1">Membrane</location>
        <topology evidence="1">Peripheral membrane protein</topology>
    </subcellularLocation>
</comment>
<proteinExistence type="inferred from homology"/>
<evidence type="ECO:0000256" key="3">
    <source>
        <dbReference type="ARBA" id="ARBA00022723"/>
    </source>
</evidence>
<comment type="caution">
    <text evidence="9">The sequence shown here is derived from an EMBL/GenBank/DDBJ whole genome shotgun (WGS) entry which is preliminary data.</text>
</comment>
<reference evidence="9 10" key="1">
    <citation type="submission" date="2016-11" db="EMBL/GenBank/DDBJ databases">
        <title>The macronuclear genome of Stentor coeruleus: a giant cell with tiny introns.</title>
        <authorList>
            <person name="Slabodnick M."/>
            <person name="Ruby J.G."/>
            <person name="Reiff S.B."/>
            <person name="Swart E.C."/>
            <person name="Gosai S."/>
            <person name="Prabakaran S."/>
            <person name="Witkowska E."/>
            <person name="Larue G.E."/>
            <person name="Fisher S."/>
            <person name="Freeman R.M."/>
            <person name="Gunawardena J."/>
            <person name="Chu W."/>
            <person name="Stover N.A."/>
            <person name="Gregory B.D."/>
            <person name="Nowacki M."/>
            <person name="Derisi J."/>
            <person name="Roy S.W."/>
            <person name="Marshall W.F."/>
            <person name="Sood P."/>
        </authorList>
    </citation>
    <scope>NUCLEOTIDE SEQUENCE [LARGE SCALE GENOMIC DNA]</scope>
    <source>
        <strain evidence="9">WM001</strain>
    </source>
</reference>
<dbReference type="InterPro" id="IPR037519">
    <property type="entry name" value="LITAF_fam"/>
</dbReference>
<keyword evidence="3" id="KW-0479">Metal-binding</keyword>
<dbReference type="AlphaFoldDB" id="A0A1R2BE65"/>
<evidence type="ECO:0000259" key="8">
    <source>
        <dbReference type="PROSITE" id="PS51837"/>
    </source>
</evidence>
<evidence type="ECO:0000256" key="5">
    <source>
        <dbReference type="ARBA" id="ARBA00023136"/>
    </source>
</evidence>
<dbReference type="Proteomes" id="UP000187209">
    <property type="component" value="Unassembled WGS sequence"/>
</dbReference>
<dbReference type="InterPro" id="IPR006629">
    <property type="entry name" value="LITAF"/>
</dbReference>
<dbReference type="PANTHER" id="PTHR23292">
    <property type="entry name" value="LIPOPOLYSACCHARIDE-INDUCED TUMOR NECROSIS FACTOR-ALPHA FACTOR"/>
    <property type="match status" value="1"/>
</dbReference>